<evidence type="ECO:0000256" key="1">
    <source>
        <dbReference type="ARBA" id="ARBA00022741"/>
    </source>
</evidence>
<keyword evidence="7" id="KW-1185">Reference proteome</keyword>
<dbReference type="PROSITE" id="PS51388">
    <property type="entry name" value="GED"/>
    <property type="match status" value="1"/>
</dbReference>
<dbReference type="Gene3D" id="1.20.120.1240">
    <property type="entry name" value="Dynamin, middle domain"/>
    <property type="match status" value="1"/>
</dbReference>
<dbReference type="Proteomes" id="UP000326396">
    <property type="component" value="Linkage Group LG4"/>
</dbReference>
<dbReference type="GO" id="GO:0016020">
    <property type="term" value="C:membrane"/>
    <property type="evidence" value="ECO:0007669"/>
    <property type="project" value="TreeGrafter"/>
</dbReference>
<dbReference type="PROSITE" id="PS51718">
    <property type="entry name" value="G_DYNAMIN_2"/>
    <property type="match status" value="1"/>
</dbReference>
<dbReference type="FunFam" id="3.40.50.300:FF:001237">
    <property type="entry name" value="Dynamin-related protein 4C"/>
    <property type="match status" value="1"/>
</dbReference>
<keyword evidence="3" id="KW-0505">Motor protein</keyword>
<dbReference type="OrthoDB" id="5061070at2759"/>
<dbReference type="Pfam" id="PF00350">
    <property type="entry name" value="Dynamin_N"/>
    <property type="match status" value="1"/>
</dbReference>
<dbReference type="InterPro" id="IPR045063">
    <property type="entry name" value="Dynamin_N"/>
</dbReference>
<dbReference type="GO" id="GO:0008017">
    <property type="term" value="F:microtubule binding"/>
    <property type="evidence" value="ECO:0007669"/>
    <property type="project" value="TreeGrafter"/>
</dbReference>
<dbReference type="GO" id="GO:0005874">
    <property type="term" value="C:microtubule"/>
    <property type="evidence" value="ECO:0007669"/>
    <property type="project" value="TreeGrafter"/>
</dbReference>
<dbReference type="InterPro" id="IPR001401">
    <property type="entry name" value="Dynamin_GTPase"/>
</dbReference>
<feature type="domain" description="GED" evidence="4">
    <location>
        <begin position="555"/>
        <end position="647"/>
    </location>
</feature>
<protein>
    <recommendedName>
        <fullName evidence="8">Dynamin-type G domain-containing protein</fullName>
    </recommendedName>
</protein>
<dbReference type="CDD" id="cd08771">
    <property type="entry name" value="DLP_1"/>
    <property type="match status" value="1"/>
</dbReference>
<dbReference type="InterPro" id="IPR003130">
    <property type="entry name" value="GED"/>
</dbReference>
<dbReference type="GO" id="GO:0005737">
    <property type="term" value="C:cytoplasm"/>
    <property type="evidence" value="ECO:0007669"/>
    <property type="project" value="UniProtKB-ARBA"/>
</dbReference>
<dbReference type="AlphaFoldDB" id="A0A5N6MXX2"/>
<dbReference type="EMBL" id="SZYD01000014">
    <property type="protein sequence ID" value="KAD4178900.1"/>
    <property type="molecule type" value="Genomic_DNA"/>
</dbReference>
<evidence type="ECO:0000256" key="2">
    <source>
        <dbReference type="ARBA" id="ARBA00023134"/>
    </source>
</evidence>
<proteinExistence type="predicted"/>
<dbReference type="GO" id="GO:0005525">
    <property type="term" value="F:GTP binding"/>
    <property type="evidence" value="ECO:0007669"/>
    <property type="project" value="UniProtKB-KW"/>
</dbReference>
<keyword evidence="2" id="KW-0342">GTP-binding</keyword>
<evidence type="ECO:0000256" key="3">
    <source>
        <dbReference type="ARBA" id="ARBA00023175"/>
    </source>
</evidence>
<dbReference type="SUPFAM" id="SSF52540">
    <property type="entry name" value="P-loop containing nucleoside triphosphate hydrolases"/>
    <property type="match status" value="1"/>
</dbReference>
<organism evidence="6 7">
    <name type="scientific">Mikania micrantha</name>
    <name type="common">bitter vine</name>
    <dbReference type="NCBI Taxonomy" id="192012"/>
    <lineage>
        <taxon>Eukaryota</taxon>
        <taxon>Viridiplantae</taxon>
        <taxon>Streptophyta</taxon>
        <taxon>Embryophyta</taxon>
        <taxon>Tracheophyta</taxon>
        <taxon>Spermatophyta</taxon>
        <taxon>Magnoliopsida</taxon>
        <taxon>eudicotyledons</taxon>
        <taxon>Gunneridae</taxon>
        <taxon>Pentapetalae</taxon>
        <taxon>asterids</taxon>
        <taxon>campanulids</taxon>
        <taxon>Asterales</taxon>
        <taxon>Asteraceae</taxon>
        <taxon>Asteroideae</taxon>
        <taxon>Heliantheae alliance</taxon>
        <taxon>Eupatorieae</taxon>
        <taxon>Mikania</taxon>
    </lineage>
</organism>
<dbReference type="SMART" id="SM00053">
    <property type="entry name" value="DYNc"/>
    <property type="match status" value="1"/>
</dbReference>
<dbReference type="InterPro" id="IPR000375">
    <property type="entry name" value="Dynamin_stalk"/>
</dbReference>
<sequence>MIPQLLYDDNQKFPPLVASYNYKIRPILDAVDKLRRLNVTQEGISLPTIVVVGDQSSGKSSVLESLAGISLPRGQNICTRVPLIMRLQHHPDPVPEFVLEFQKKTVKITEESQISEAINKATVEIAGNSKGISNVPLTLVVKKNGVPDLTMVDLPGITRVPVGDQPKDIYDQISGMIMDYIKPEESIILNVLSASVDFTTCESICMSRRVDSSGKRTLAVVTKCDRSPDGLLEKVTTNEVNIGLGYICVRNRINDETFEEARNQEAILFETHSLLSKIDISMVGIPVLACRLVEIQSVIISRCLPDIVKKINERLNTLVSDLKKLTRILTGIPDAMVAFMQVIGSLKETLNKVLIKGEFDEYENEKQMHCNARFAEMVDQLSKDLHARVKFSDNFLVEEMQVLEEANGIRLPHLLPHLVFRGLIQRKVNGVADLPVSFVNKVWNYLEIVCVRVLMDRCGNYPQLLPLMSKATQNVIEKMKAQFNERVVEMIEMEMITDYTCDPDFVTTYNKLMGHRDQFLKAVSQCQSYTVNEEGYGTINTKHLGSVSANTRDQAFDLKMRMAAYWKIVLKRLVDCLVLQMRFFMYKLVNMELEVEIVNEVVVHGGGIQKMLDEPPSLARKRARLQGSISLLQESKKIIENVMDVVLVTSD</sequence>
<evidence type="ECO:0000313" key="6">
    <source>
        <dbReference type="EMBL" id="KAD4178900.1"/>
    </source>
</evidence>
<evidence type="ECO:0000313" key="7">
    <source>
        <dbReference type="Proteomes" id="UP000326396"/>
    </source>
</evidence>
<dbReference type="InterPro" id="IPR022812">
    <property type="entry name" value="Dynamin"/>
</dbReference>
<dbReference type="InterPro" id="IPR027417">
    <property type="entry name" value="P-loop_NTPase"/>
</dbReference>
<feature type="domain" description="Dynamin-type G" evidence="5">
    <location>
        <begin position="43"/>
        <end position="305"/>
    </location>
</feature>
<dbReference type="GO" id="GO:0003924">
    <property type="term" value="F:GTPase activity"/>
    <property type="evidence" value="ECO:0007669"/>
    <property type="project" value="InterPro"/>
</dbReference>
<dbReference type="PANTHER" id="PTHR11566:SF186">
    <property type="entry name" value="DYNAMIN CENTRAL DOMAIN, GTPASE EFFECTOR DOMAIN-CONTAINING PROTEIN-RELATED"/>
    <property type="match status" value="1"/>
</dbReference>
<dbReference type="PANTHER" id="PTHR11566">
    <property type="entry name" value="DYNAMIN"/>
    <property type="match status" value="1"/>
</dbReference>
<evidence type="ECO:0000259" key="4">
    <source>
        <dbReference type="PROSITE" id="PS51388"/>
    </source>
</evidence>
<dbReference type="Pfam" id="PF01031">
    <property type="entry name" value="Dynamin_M"/>
    <property type="match status" value="1"/>
</dbReference>
<evidence type="ECO:0008006" key="8">
    <source>
        <dbReference type="Google" id="ProtNLM"/>
    </source>
</evidence>
<dbReference type="Gene3D" id="3.40.50.300">
    <property type="entry name" value="P-loop containing nucleotide triphosphate hydrolases"/>
    <property type="match status" value="1"/>
</dbReference>
<evidence type="ECO:0000259" key="5">
    <source>
        <dbReference type="PROSITE" id="PS51718"/>
    </source>
</evidence>
<dbReference type="Pfam" id="PF02212">
    <property type="entry name" value="GED"/>
    <property type="match status" value="1"/>
</dbReference>
<name>A0A5N6MXX2_9ASTR</name>
<dbReference type="InterPro" id="IPR030381">
    <property type="entry name" value="G_DYNAMIN_dom"/>
</dbReference>
<accession>A0A5N6MXX2</accession>
<comment type="caution">
    <text evidence="6">The sequence shown here is derived from an EMBL/GenBank/DDBJ whole genome shotgun (WGS) entry which is preliminary data.</text>
</comment>
<gene>
    <name evidence="6" type="ORF">E3N88_27491</name>
</gene>
<keyword evidence="1" id="KW-0547">Nucleotide-binding</keyword>
<dbReference type="PRINTS" id="PR00195">
    <property type="entry name" value="DYNAMIN"/>
</dbReference>
<dbReference type="InterPro" id="IPR020850">
    <property type="entry name" value="GED_dom"/>
</dbReference>
<reference evidence="6 7" key="1">
    <citation type="submission" date="2019-05" db="EMBL/GenBank/DDBJ databases">
        <title>Mikania micrantha, genome provides insights into the molecular mechanism of rapid growth.</title>
        <authorList>
            <person name="Liu B."/>
        </authorList>
    </citation>
    <scope>NUCLEOTIDE SEQUENCE [LARGE SCALE GENOMIC DNA]</scope>
    <source>
        <strain evidence="6">NLD-2019</strain>
        <tissue evidence="6">Leaf</tissue>
    </source>
</reference>